<dbReference type="InterPro" id="IPR000375">
    <property type="entry name" value="Dynamin_stalk"/>
</dbReference>
<organism evidence="4 5">
    <name type="scientific">Panagrolaimus superbus</name>
    <dbReference type="NCBI Taxonomy" id="310955"/>
    <lineage>
        <taxon>Eukaryota</taxon>
        <taxon>Metazoa</taxon>
        <taxon>Ecdysozoa</taxon>
        <taxon>Nematoda</taxon>
        <taxon>Chromadorea</taxon>
        <taxon>Rhabditida</taxon>
        <taxon>Tylenchina</taxon>
        <taxon>Panagrolaimomorpha</taxon>
        <taxon>Panagrolaimoidea</taxon>
        <taxon>Panagrolaimidae</taxon>
        <taxon>Panagrolaimus</taxon>
    </lineage>
</organism>
<reference evidence="5" key="1">
    <citation type="submission" date="2022-11" db="UniProtKB">
        <authorList>
            <consortium name="WormBaseParasite"/>
        </authorList>
    </citation>
    <scope>IDENTIFICATION</scope>
</reference>
<keyword evidence="1" id="KW-0175">Coiled coil</keyword>
<evidence type="ECO:0000256" key="2">
    <source>
        <dbReference type="SAM" id="MobiDB-lite"/>
    </source>
</evidence>
<evidence type="ECO:0000313" key="5">
    <source>
        <dbReference type="WBParaSite" id="PSU_v2.g20402.t1"/>
    </source>
</evidence>
<proteinExistence type="predicted"/>
<feature type="coiled-coil region" evidence="1">
    <location>
        <begin position="389"/>
        <end position="437"/>
    </location>
</feature>
<dbReference type="GO" id="GO:0005737">
    <property type="term" value="C:cytoplasm"/>
    <property type="evidence" value="ECO:0007669"/>
    <property type="project" value="TreeGrafter"/>
</dbReference>
<dbReference type="Pfam" id="PF01031">
    <property type="entry name" value="Dynamin_M"/>
    <property type="match status" value="1"/>
</dbReference>
<dbReference type="PROSITE" id="PS51388">
    <property type="entry name" value="GED"/>
    <property type="match status" value="1"/>
</dbReference>
<sequence length="442" mass="50642">MNPGTNAMNELMGQTIPVRLGIIGVINRSQEEIAQNIDIETCLTKEQTFFRENYPSIASRNGFQYLRQRLNQLLIQHIAQNLPSLRDGINNMVIEHEAILEDLGEPVEEDQSKLAIEVIRKFAKLFENLIDGWNELDTTQLAGGARIGREFRNFSSFNSIAADGGLTEMVVITAMRNAHGTRVGLLAPGNALEQLTKRQTSRLREPSIKFVDVIKAILLEIIDYCTIKIKEEERNRFPLLYSRMNKIACGIVNARFQPTKEFVEKIVDMQLNYNNFKHPTFNEELDDETKQNIANCIISAPQRTNPFSDDENENDEIASSGASEGYGTQRNSPLQQNSLQDKILIDEVRDSIKLRYYIKQYYNIVRISLQDLLPKAIMTELVNHVKESMQRLLEEKIFALEDVQKLTKESEAITNRREETKEKLEDLEHAKELLQGIVEQNI</sequence>
<dbReference type="Gene3D" id="1.20.120.1240">
    <property type="entry name" value="Dynamin, middle domain"/>
    <property type="match status" value="1"/>
</dbReference>
<feature type="domain" description="GED" evidence="3">
    <location>
        <begin position="351"/>
        <end position="442"/>
    </location>
</feature>
<keyword evidence="4" id="KW-1185">Reference proteome</keyword>
<dbReference type="AlphaFoldDB" id="A0A914YSL3"/>
<dbReference type="WBParaSite" id="PSU_v2.g20402.t1">
    <property type="protein sequence ID" value="PSU_v2.g20402.t1"/>
    <property type="gene ID" value="PSU_v2.g20402"/>
</dbReference>
<dbReference type="SUPFAM" id="SSF52540">
    <property type="entry name" value="P-loop containing nucleoside triphosphate hydrolases"/>
    <property type="match status" value="1"/>
</dbReference>
<dbReference type="GO" id="GO:0005874">
    <property type="term" value="C:microtubule"/>
    <property type="evidence" value="ECO:0007669"/>
    <property type="project" value="TreeGrafter"/>
</dbReference>
<name>A0A914YSL3_9BILA</name>
<dbReference type="PANTHER" id="PTHR11566">
    <property type="entry name" value="DYNAMIN"/>
    <property type="match status" value="1"/>
</dbReference>
<dbReference type="InterPro" id="IPR027417">
    <property type="entry name" value="P-loop_NTPase"/>
</dbReference>
<feature type="region of interest" description="Disordered" evidence="2">
    <location>
        <begin position="302"/>
        <end position="333"/>
    </location>
</feature>
<feature type="compositionally biased region" description="Polar residues" evidence="2">
    <location>
        <begin position="320"/>
        <end position="333"/>
    </location>
</feature>
<dbReference type="InterPro" id="IPR022812">
    <property type="entry name" value="Dynamin"/>
</dbReference>
<dbReference type="Gene3D" id="3.40.50.300">
    <property type="entry name" value="P-loop containing nucleotide triphosphate hydrolases"/>
    <property type="match status" value="1"/>
</dbReference>
<dbReference type="PANTHER" id="PTHR11566:SF21">
    <property type="entry name" value="DYNAMIN RELATED PROTEIN 1, ISOFORM A"/>
    <property type="match status" value="1"/>
</dbReference>
<protein>
    <submittedName>
        <fullName evidence="5">GED domain-containing protein</fullName>
    </submittedName>
</protein>
<evidence type="ECO:0000313" key="4">
    <source>
        <dbReference type="Proteomes" id="UP000887577"/>
    </source>
</evidence>
<dbReference type="Pfam" id="PF02212">
    <property type="entry name" value="GED"/>
    <property type="match status" value="1"/>
</dbReference>
<dbReference type="InterPro" id="IPR020850">
    <property type="entry name" value="GED_dom"/>
</dbReference>
<evidence type="ECO:0000256" key="1">
    <source>
        <dbReference type="SAM" id="Coils"/>
    </source>
</evidence>
<dbReference type="SMART" id="SM00302">
    <property type="entry name" value="GED"/>
    <property type="match status" value="1"/>
</dbReference>
<dbReference type="InterPro" id="IPR003130">
    <property type="entry name" value="GED"/>
</dbReference>
<dbReference type="GO" id="GO:0008017">
    <property type="term" value="F:microtubule binding"/>
    <property type="evidence" value="ECO:0007669"/>
    <property type="project" value="TreeGrafter"/>
</dbReference>
<accession>A0A914YSL3</accession>
<dbReference type="Proteomes" id="UP000887577">
    <property type="component" value="Unplaced"/>
</dbReference>
<dbReference type="GO" id="GO:0005525">
    <property type="term" value="F:GTP binding"/>
    <property type="evidence" value="ECO:0007669"/>
    <property type="project" value="InterPro"/>
</dbReference>
<dbReference type="GO" id="GO:0016020">
    <property type="term" value="C:membrane"/>
    <property type="evidence" value="ECO:0007669"/>
    <property type="project" value="TreeGrafter"/>
</dbReference>
<dbReference type="GO" id="GO:0003924">
    <property type="term" value="F:GTPase activity"/>
    <property type="evidence" value="ECO:0007669"/>
    <property type="project" value="InterPro"/>
</dbReference>
<evidence type="ECO:0000259" key="3">
    <source>
        <dbReference type="PROSITE" id="PS51388"/>
    </source>
</evidence>